<proteinExistence type="predicted"/>
<dbReference type="Proteomes" id="UP001454036">
    <property type="component" value="Unassembled WGS sequence"/>
</dbReference>
<evidence type="ECO:0000313" key="2">
    <source>
        <dbReference type="EMBL" id="GAA0148106.1"/>
    </source>
</evidence>
<accession>A0AAV3PAX6</accession>
<feature type="region of interest" description="Disordered" evidence="1">
    <location>
        <begin position="61"/>
        <end position="86"/>
    </location>
</feature>
<feature type="region of interest" description="Disordered" evidence="1">
    <location>
        <begin position="1"/>
        <end position="27"/>
    </location>
</feature>
<keyword evidence="3" id="KW-1185">Reference proteome</keyword>
<evidence type="ECO:0000313" key="3">
    <source>
        <dbReference type="Proteomes" id="UP001454036"/>
    </source>
</evidence>
<protein>
    <submittedName>
        <fullName evidence="2">Uncharacterized protein</fullName>
    </submittedName>
</protein>
<dbReference type="AlphaFoldDB" id="A0AAV3PAX6"/>
<reference evidence="2 3" key="1">
    <citation type="submission" date="2024-01" db="EMBL/GenBank/DDBJ databases">
        <title>The complete chloroplast genome sequence of Lithospermum erythrorhizon: insights into the phylogenetic relationship among Boraginaceae species and the maternal lineages of purple gromwells.</title>
        <authorList>
            <person name="Okada T."/>
            <person name="Watanabe K."/>
        </authorList>
    </citation>
    <scope>NUCLEOTIDE SEQUENCE [LARGE SCALE GENOMIC DNA]</scope>
</reference>
<gene>
    <name evidence="2" type="ORF">LIER_44085</name>
</gene>
<dbReference type="EMBL" id="BAABME010047057">
    <property type="protein sequence ID" value="GAA0148106.1"/>
    <property type="molecule type" value="Genomic_DNA"/>
</dbReference>
<sequence length="86" mass="9545">MDPGYPLPPKHTSNPTDNYLLAPRKSTSNPTTAKLLALAIAKPSTVSPYDQMLLEPNNQRKHHELVPSHAPHLAAHHHDKLDPQMC</sequence>
<evidence type="ECO:0000256" key="1">
    <source>
        <dbReference type="SAM" id="MobiDB-lite"/>
    </source>
</evidence>
<organism evidence="2 3">
    <name type="scientific">Lithospermum erythrorhizon</name>
    <name type="common">Purple gromwell</name>
    <name type="synonym">Lithospermum officinale var. erythrorhizon</name>
    <dbReference type="NCBI Taxonomy" id="34254"/>
    <lineage>
        <taxon>Eukaryota</taxon>
        <taxon>Viridiplantae</taxon>
        <taxon>Streptophyta</taxon>
        <taxon>Embryophyta</taxon>
        <taxon>Tracheophyta</taxon>
        <taxon>Spermatophyta</taxon>
        <taxon>Magnoliopsida</taxon>
        <taxon>eudicotyledons</taxon>
        <taxon>Gunneridae</taxon>
        <taxon>Pentapetalae</taxon>
        <taxon>asterids</taxon>
        <taxon>lamiids</taxon>
        <taxon>Boraginales</taxon>
        <taxon>Boraginaceae</taxon>
        <taxon>Boraginoideae</taxon>
        <taxon>Lithospermeae</taxon>
        <taxon>Lithospermum</taxon>
    </lineage>
</organism>
<name>A0AAV3PAX6_LITER</name>
<comment type="caution">
    <text evidence="2">The sequence shown here is derived from an EMBL/GenBank/DDBJ whole genome shotgun (WGS) entry which is preliminary data.</text>
</comment>